<evidence type="ECO:0000313" key="5">
    <source>
        <dbReference type="EMBL" id="KAK5811214.1"/>
    </source>
</evidence>
<dbReference type="EMBL" id="JARKNE010000008">
    <property type="protein sequence ID" value="KAK5811214.1"/>
    <property type="molecule type" value="Genomic_DNA"/>
</dbReference>
<dbReference type="Pfam" id="PF01535">
    <property type="entry name" value="PPR"/>
    <property type="match status" value="4"/>
</dbReference>
<sequence>MLRRYIRASLFAARFFSTEEAAAAEKAVTTTKSAAKNCGGGGVGRETLGWRLIGLVYTKRSAVVTIRKWLEEGHTVRKYELNRIVRELRKLKRYKHALEICEWMRLQQDIKLLPGDYAVHLDLIAKVRGLTSAEKFFEDLPEKMRGQATCTALLHTYVQNKLSAKAEALMEKMSECGFVRNPLPYNHMISLCISQGELEKVPAIVKELKKNTSPDIVTFNLLLSVCASLNKVESAGKIFDELKKAKIEPDWVTYSALTNLYIKGKQFEKAASTLKEMEKKASRKNRVVYPSLISLHTNMGDKDGVQRIWKKMKSCFRKMNDTEYTCMISTLVKLGDFEKAEKLYNEWESVSGSGDARVPNILLAAYINGDKMDVAENFYQQIVQKGISPCYTTWELLTWGYLKKQQMEKVLDCFKQAVCSVKKWNPNEKLVREVFNKLEDLGDTEDAEKLLVILRDAGHVSTKVYNSLLRVYAKAGKMPLIVAERMQKDNVRLDEETHKLIKLTIENQGQSTITILVSRTCWNSETTWFTILMKTEKQISSSTMGAASVEDIEVGFEEAMSWLPSHVLDEAIWETKIKKDDVNCNYHRHRSKLPAQPFFQPWRGSWRRHQKPRYCGNGGASGGPGMQAFFLDSGQKSCGTGVFLPQRAGTISHSSRRPACSPVLLPSRVVQALNLNVHELGLQISPRRDPRNNTSTRRGELNNSLNNNSNNGNKNGKDHASTKRCVVSQTETSSADIFLPREWTY</sequence>
<proteinExistence type="inferred from homology"/>
<evidence type="ECO:0000256" key="4">
    <source>
        <dbReference type="SAM" id="MobiDB-lite"/>
    </source>
</evidence>
<feature type="region of interest" description="Disordered" evidence="4">
    <location>
        <begin position="684"/>
        <end position="727"/>
    </location>
</feature>
<comment type="caution">
    <text evidence="5">The sequence shown here is derived from an EMBL/GenBank/DDBJ whole genome shotgun (WGS) entry which is preliminary data.</text>
</comment>
<dbReference type="Pfam" id="PF13041">
    <property type="entry name" value="PPR_2"/>
    <property type="match status" value="1"/>
</dbReference>
<evidence type="ECO:0008006" key="7">
    <source>
        <dbReference type="Google" id="ProtNLM"/>
    </source>
</evidence>
<dbReference type="Gene3D" id="1.25.40.10">
    <property type="entry name" value="Tetratricopeptide repeat domain"/>
    <property type="match status" value="3"/>
</dbReference>
<keyword evidence="6" id="KW-1185">Reference proteome</keyword>
<gene>
    <name evidence="5" type="ORF">PVK06_026538</name>
</gene>
<evidence type="ECO:0000313" key="6">
    <source>
        <dbReference type="Proteomes" id="UP001358586"/>
    </source>
</evidence>
<evidence type="ECO:0000256" key="2">
    <source>
        <dbReference type="ARBA" id="ARBA00022737"/>
    </source>
</evidence>
<feature type="compositionally biased region" description="Low complexity" evidence="4">
    <location>
        <begin position="701"/>
        <end position="714"/>
    </location>
</feature>
<dbReference type="PANTHER" id="PTHR45717">
    <property type="entry name" value="OS12G0527900 PROTEIN"/>
    <property type="match status" value="1"/>
</dbReference>
<protein>
    <recommendedName>
        <fullName evidence="7">Pentatricopeptide repeat-containing protein At4g02820, mitochondrial</fullName>
    </recommendedName>
</protein>
<dbReference type="InterPro" id="IPR011990">
    <property type="entry name" value="TPR-like_helical_dom_sf"/>
</dbReference>
<keyword evidence="2" id="KW-0677">Repeat</keyword>
<dbReference type="NCBIfam" id="TIGR00756">
    <property type="entry name" value="PPR"/>
    <property type="match status" value="3"/>
</dbReference>
<name>A0ABR0NZ87_GOSAR</name>
<comment type="similarity">
    <text evidence="1">Belongs to the PPR family. P subfamily.</text>
</comment>
<dbReference type="SUPFAM" id="SSF48452">
    <property type="entry name" value="TPR-like"/>
    <property type="match status" value="2"/>
</dbReference>
<feature type="repeat" description="PPR" evidence="3">
    <location>
        <begin position="250"/>
        <end position="284"/>
    </location>
</feature>
<accession>A0ABR0NZ87</accession>
<evidence type="ECO:0000256" key="3">
    <source>
        <dbReference type="PROSITE-ProRule" id="PRU00708"/>
    </source>
</evidence>
<reference evidence="5 6" key="1">
    <citation type="submission" date="2023-03" db="EMBL/GenBank/DDBJ databases">
        <title>WGS of Gossypium arboreum.</title>
        <authorList>
            <person name="Yu D."/>
        </authorList>
    </citation>
    <scope>NUCLEOTIDE SEQUENCE [LARGE SCALE GENOMIC DNA]</scope>
    <source>
        <tissue evidence="5">Leaf</tissue>
    </source>
</reference>
<dbReference type="Proteomes" id="UP001358586">
    <property type="component" value="Chromosome 8"/>
</dbReference>
<dbReference type="PANTHER" id="PTHR45717:SF45">
    <property type="entry name" value="OS12G0527900 PROTEIN"/>
    <property type="match status" value="1"/>
</dbReference>
<feature type="repeat" description="PPR" evidence="3">
    <location>
        <begin position="215"/>
        <end position="249"/>
    </location>
</feature>
<feature type="repeat" description="PPR" evidence="3">
    <location>
        <begin position="355"/>
        <end position="389"/>
    </location>
</feature>
<dbReference type="PROSITE" id="PS51375">
    <property type="entry name" value="PPR"/>
    <property type="match status" value="3"/>
</dbReference>
<dbReference type="InterPro" id="IPR002885">
    <property type="entry name" value="PPR_rpt"/>
</dbReference>
<organism evidence="5 6">
    <name type="scientific">Gossypium arboreum</name>
    <name type="common">Tree cotton</name>
    <name type="synonym">Gossypium nanking</name>
    <dbReference type="NCBI Taxonomy" id="29729"/>
    <lineage>
        <taxon>Eukaryota</taxon>
        <taxon>Viridiplantae</taxon>
        <taxon>Streptophyta</taxon>
        <taxon>Embryophyta</taxon>
        <taxon>Tracheophyta</taxon>
        <taxon>Spermatophyta</taxon>
        <taxon>Magnoliopsida</taxon>
        <taxon>eudicotyledons</taxon>
        <taxon>Gunneridae</taxon>
        <taxon>Pentapetalae</taxon>
        <taxon>rosids</taxon>
        <taxon>malvids</taxon>
        <taxon>Malvales</taxon>
        <taxon>Malvaceae</taxon>
        <taxon>Malvoideae</taxon>
        <taxon>Gossypium</taxon>
    </lineage>
</organism>
<evidence type="ECO:0000256" key="1">
    <source>
        <dbReference type="ARBA" id="ARBA00007626"/>
    </source>
</evidence>